<feature type="non-terminal residue" evidence="1">
    <location>
        <position position="1"/>
    </location>
</feature>
<dbReference type="EMBL" id="LJCR01000097">
    <property type="protein sequence ID" value="KPV54186.1"/>
    <property type="molecule type" value="Genomic_DNA"/>
</dbReference>
<organism evidence="1 2">
    <name type="scientific">Kouleothrix aurantiaca</name>
    <dbReference type="NCBI Taxonomy" id="186479"/>
    <lineage>
        <taxon>Bacteria</taxon>
        <taxon>Bacillati</taxon>
        <taxon>Chloroflexota</taxon>
        <taxon>Chloroflexia</taxon>
        <taxon>Chloroflexales</taxon>
        <taxon>Roseiflexineae</taxon>
        <taxon>Roseiflexaceae</taxon>
        <taxon>Kouleothrix</taxon>
    </lineage>
</organism>
<keyword evidence="2" id="KW-1185">Reference proteome</keyword>
<evidence type="ECO:0000313" key="1">
    <source>
        <dbReference type="EMBL" id="KPV54186.1"/>
    </source>
</evidence>
<protein>
    <submittedName>
        <fullName evidence="1">Uncharacterized protein</fullName>
    </submittedName>
</protein>
<proteinExistence type="predicted"/>
<comment type="caution">
    <text evidence="1">The sequence shown here is derived from an EMBL/GenBank/DDBJ whole genome shotgun (WGS) entry which is preliminary data.</text>
</comment>
<gene>
    <name evidence="1" type="ORF">SE17_05260</name>
</gene>
<dbReference type="Proteomes" id="UP000050509">
    <property type="component" value="Unassembled WGS sequence"/>
</dbReference>
<evidence type="ECO:0000313" key="2">
    <source>
        <dbReference type="Proteomes" id="UP000050509"/>
    </source>
</evidence>
<accession>A0A0P9DKY1</accession>
<dbReference type="AlphaFoldDB" id="A0A0P9DKY1"/>
<name>A0A0P9DKY1_9CHLR</name>
<reference evidence="1 2" key="1">
    <citation type="submission" date="2015-09" db="EMBL/GenBank/DDBJ databases">
        <title>Draft genome sequence of Kouleothrix aurantiaca JCM 19913.</title>
        <authorList>
            <person name="Hemp J."/>
        </authorList>
    </citation>
    <scope>NUCLEOTIDE SEQUENCE [LARGE SCALE GENOMIC DNA]</scope>
    <source>
        <strain evidence="1 2">COM-B</strain>
    </source>
</reference>
<sequence>SRGEESATNPTLTFQKSGRLLREEEEKRKTIQYQYSEAGEGDKERKLVVEKLRKLGFDQNLARQFAQRYNPERIDEQITNLCRALQSGVHVQSYPRWLYRAIERDYTFGDIPAVPSGPSSKRRRSLGHERLLPTGEVVYEVLEYPCEG</sequence>